<sequence length="52" mass="5992">MSMFNANAARYEQLMPASWNPRRAREGATGVHNEDNRFQPGNRIPKHPICPR</sequence>
<keyword evidence="3" id="KW-1185">Reference proteome</keyword>
<evidence type="ECO:0000313" key="3">
    <source>
        <dbReference type="Proteomes" id="UP000001025"/>
    </source>
</evidence>
<evidence type="ECO:0000256" key="1">
    <source>
        <dbReference type="SAM" id="MobiDB-lite"/>
    </source>
</evidence>
<dbReference type="KEGG" id="rba:RB2545"/>
<evidence type="ECO:0000313" key="2">
    <source>
        <dbReference type="EMBL" id="CAD72703.1"/>
    </source>
</evidence>
<dbReference type="InParanoid" id="Q7UVL9"/>
<accession>Q7UVL9</accession>
<reference evidence="2 3" key="1">
    <citation type="journal article" date="2003" name="Proc. Natl. Acad. Sci. U.S.A.">
        <title>Complete genome sequence of the marine planctomycete Pirellula sp. strain 1.</title>
        <authorList>
            <person name="Gloeckner F.O."/>
            <person name="Kube M."/>
            <person name="Bauer M."/>
            <person name="Teeling H."/>
            <person name="Lombardot T."/>
            <person name="Ludwig W."/>
            <person name="Gade D."/>
            <person name="Beck A."/>
            <person name="Borzym K."/>
            <person name="Heitmann K."/>
            <person name="Rabus R."/>
            <person name="Schlesner H."/>
            <person name="Amann R."/>
            <person name="Reinhardt R."/>
        </authorList>
    </citation>
    <scope>NUCLEOTIDE SEQUENCE [LARGE SCALE GENOMIC DNA]</scope>
    <source>
        <strain evidence="3">DSM 10527 / NCIMB 13988 / SH1</strain>
    </source>
</reference>
<organism evidence="2 3">
    <name type="scientific">Rhodopirellula baltica (strain DSM 10527 / NCIMB 13988 / SH1)</name>
    <dbReference type="NCBI Taxonomy" id="243090"/>
    <lineage>
        <taxon>Bacteria</taxon>
        <taxon>Pseudomonadati</taxon>
        <taxon>Planctomycetota</taxon>
        <taxon>Planctomycetia</taxon>
        <taxon>Pirellulales</taxon>
        <taxon>Pirellulaceae</taxon>
        <taxon>Rhodopirellula</taxon>
    </lineage>
</organism>
<feature type="region of interest" description="Disordered" evidence="1">
    <location>
        <begin position="20"/>
        <end position="52"/>
    </location>
</feature>
<gene>
    <name evidence="2" type="ordered locus">RB2545</name>
</gene>
<dbReference type="PATRIC" id="fig|243090.15.peg.1167"/>
<dbReference type="HOGENOM" id="CLU_3084111_0_0_0"/>
<dbReference type="Proteomes" id="UP000001025">
    <property type="component" value="Chromosome"/>
</dbReference>
<dbReference type="EMBL" id="BX294137">
    <property type="protein sequence ID" value="CAD72703.1"/>
    <property type="molecule type" value="Genomic_DNA"/>
</dbReference>
<proteinExistence type="predicted"/>
<name>Q7UVL9_RHOBA</name>
<dbReference type="EnsemblBacteria" id="CAD72703">
    <property type="protein sequence ID" value="CAD72703"/>
    <property type="gene ID" value="RB2545"/>
</dbReference>
<dbReference type="STRING" id="243090.RB2545"/>
<dbReference type="AlphaFoldDB" id="Q7UVL9"/>
<protein>
    <submittedName>
        <fullName evidence="2">Uncharacterized protein</fullName>
    </submittedName>
</protein>